<dbReference type="InterPro" id="IPR036909">
    <property type="entry name" value="Cyt_c-like_dom_sf"/>
</dbReference>
<dbReference type="AlphaFoldDB" id="A0A6B3LBS8"/>
<evidence type="ECO:0000313" key="4">
    <source>
        <dbReference type="EMBL" id="QQL44633.1"/>
    </source>
</evidence>
<evidence type="ECO:0000313" key="5">
    <source>
        <dbReference type="Proteomes" id="UP000475117"/>
    </source>
</evidence>
<name>A0A6B3LBS8_9BACT</name>
<dbReference type="InterPro" id="IPR009056">
    <property type="entry name" value="Cyt_c-like_dom"/>
</dbReference>
<dbReference type="GO" id="GO:0020037">
    <property type="term" value="F:heme binding"/>
    <property type="evidence" value="ECO:0007669"/>
    <property type="project" value="InterPro"/>
</dbReference>
<keyword evidence="3" id="KW-0408">Iron</keyword>
<dbReference type="EMBL" id="CP066776">
    <property type="protein sequence ID" value="QQL44633.1"/>
    <property type="molecule type" value="Genomic_DNA"/>
</dbReference>
<dbReference type="KEGG" id="soa:G3M56_012190"/>
<keyword evidence="5" id="KW-1185">Reference proteome</keyword>
<reference evidence="4 5" key="1">
    <citation type="submission" date="2020-12" db="EMBL/GenBank/DDBJ databases">
        <title>Sulforoseuscoccus oceanibium gen. nov., sp. nov., a representative of the phylum Verrucomicrobia with special cytoplasmic membrane, and proposal of Sulforoseuscoccusaceae fam. nov.</title>
        <authorList>
            <person name="Xi F."/>
        </authorList>
    </citation>
    <scope>NUCLEOTIDE SEQUENCE [LARGE SCALE GENOMIC DNA]</scope>
    <source>
        <strain evidence="4 5">T37</strain>
    </source>
</reference>
<evidence type="ECO:0000256" key="2">
    <source>
        <dbReference type="ARBA" id="ARBA00022723"/>
    </source>
</evidence>
<dbReference type="RefSeq" id="WP_164364393.1">
    <property type="nucleotide sequence ID" value="NZ_CP066776.1"/>
</dbReference>
<evidence type="ECO:0000256" key="3">
    <source>
        <dbReference type="ARBA" id="ARBA00023004"/>
    </source>
</evidence>
<dbReference type="GO" id="GO:0009055">
    <property type="term" value="F:electron transfer activity"/>
    <property type="evidence" value="ECO:0007669"/>
    <property type="project" value="InterPro"/>
</dbReference>
<keyword evidence="1" id="KW-0349">Heme</keyword>
<keyword evidence="2" id="KW-0479">Metal-binding</keyword>
<sequence>MSVRTFYLGLIAAFALPWVFFVALPYGEIGKLDTTLVDDVDGSVYPEVRAGMVAAGARVYAQEGCVQCHSQMIRPTYAGPDRWRDGWVIPGEERETVPQDYHGEKYAALGVQRIGPDLSNLYIRYNGEDAKQQLMLHLYNPRSVAEWSNMPSYKHLFEKRRIQGQQSADALPVEVEEGYEVVPTDRAEALVSYLVNLRKDAPVAPAAEEEEAK</sequence>
<proteinExistence type="predicted"/>
<dbReference type="Proteomes" id="UP000475117">
    <property type="component" value="Chromosome"/>
</dbReference>
<evidence type="ECO:0000256" key="1">
    <source>
        <dbReference type="ARBA" id="ARBA00022617"/>
    </source>
</evidence>
<accession>A0A6B3LBS8</accession>
<dbReference type="SUPFAM" id="SSF46626">
    <property type="entry name" value="Cytochrome c"/>
    <property type="match status" value="1"/>
</dbReference>
<dbReference type="Gene3D" id="1.10.760.10">
    <property type="entry name" value="Cytochrome c-like domain"/>
    <property type="match status" value="1"/>
</dbReference>
<gene>
    <name evidence="4" type="ORF">G3M56_012190</name>
</gene>
<dbReference type="Pfam" id="PF02433">
    <property type="entry name" value="FixO"/>
    <property type="match status" value="1"/>
</dbReference>
<organism evidence="4 5">
    <name type="scientific">Sulfuriroseicoccus oceanibius</name>
    <dbReference type="NCBI Taxonomy" id="2707525"/>
    <lineage>
        <taxon>Bacteria</taxon>
        <taxon>Pseudomonadati</taxon>
        <taxon>Verrucomicrobiota</taxon>
        <taxon>Verrucomicrobiia</taxon>
        <taxon>Verrucomicrobiales</taxon>
        <taxon>Verrucomicrobiaceae</taxon>
        <taxon>Sulfuriroseicoccus</taxon>
    </lineage>
</organism>
<dbReference type="GO" id="GO:0046872">
    <property type="term" value="F:metal ion binding"/>
    <property type="evidence" value="ECO:0007669"/>
    <property type="project" value="UniProtKB-KW"/>
</dbReference>
<protein>
    <submittedName>
        <fullName evidence="4">Cbb3-type cytochrome c oxidase subunit II</fullName>
    </submittedName>
</protein>
<dbReference type="InterPro" id="IPR003468">
    <property type="entry name" value="Cyt_c_oxidase_monohaem-su/FixO"/>
</dbReference>
<dbReference type="PROSITE" id="PS51007">
    <property type="entry name" value="CYTC"/>
    <property type="match status" value="1"/>
</dbReference>